<dbReference type="RefSeq" id="WP_012582266.1">
    <property type="nucleotide sequence ID" value="NC_017537.1"/>
</dbReference>
<evidence type="ECO:0000313" key="2">
    <source>
        <dbReference type="Proteomes" id="UP000000486"/>
    </source>
</evidence>
<dbReference type="Pfam" id="PF14253">
    <property type="entry name" value="AbiH"/>
    <property type="match status" value="1"/>
</dbReference>
<reference evidence="1 2" key="1">
    <citation type="journal article" date="2011" name="J. Bacteriol.">
        <title>Genome sequence of the nonpathogenic Listeria monocytogenes serovar 4a strain M7.</title>
        <authorList>
            <person name="Chen J."/>
            <person name="Xia Y."/>
            <person name="Cheng C."/>
            <person name="Fang C."/>
            <person name="Shan Y."/>
            <person name="Jin G."/>
            <person name="Fang W."/>
        </authorList>
    </citation>
    <scope>NUCLEOTIDE SEQUENCE [LARGE SCALE GENOMIC DNA]</scope>
    <source>
        <strain evidence="1 2">M7</strain>
    </source>
</reference>
<dbReference type="EMBL" id="CP002816">
    <property type="protein sequence ID" value="AEH93932.1"/>
    <property type="molecule type" value="Genomic_DNA"/>
</dbReference>
<dbReference type="HOGENOM" id="CLU_045940_0_0_9"/>
<evidence type="ECO:0008006" key="3">
    <source>
        <dbReference type="Google" id="ProtNLM"/>
    </source>
</evidence>
<dbReference type="PATRIC" id="fig|1030009.3.peg.2916"/>
<proteinExistence type="predicted"/>
<gene>
    <name evidence="1" type="ordered locus">LMM7_2927</name>
</gene>
<name>A0A0E0UZR2_LISMM</name>
<sequence>MSIINKLFIIGNGFDLAHGVPSTFNHFKEYLRSTYLYEHDVYPSLWLPASTDYDGEICYKIEDCAQIIDFMICDSCSRNGSEDGGENWSDFERAIGRFDYALLEEDIEIQYDKEGDINPFHTGNNYEDAYNDLSNVMLKLPELFSEWINNIPTLENCFSVFNLDNYYSILELIDKEHDVFLTFNYTETLENLYEAEKVTHIHGNQTSPVIGHNNTSRIEEQSYHQDTYINSMNENLKKPTDRIIEEKSYFFKNLEGEIDSIYSYGFSFGEVDLIYVKEIFKHLNSKNMIWYLHSYDRQQHNEFKLKIKKCGFLGSFSEFN</sequence>
<protein>
    <recommendedName>
        <fullName evidence="3">Bacteriophage abortive infection AbiH</fullName>
    </recommendedName>
</protein>
<dbReference type="AlphaFoldDB" id="A0A0E0UZR2"/>
<dbReference type="Proteomes" id="UP000000486">
    <property type="component" value="Chromosome"/>
</dbReference>
<organism evidence="1 2">
    <name type="scientific">Listeria monocytogenes serotype 4a (strain M7)</name>
    <dbReference type="NCBI Taxonomy" id="1030009"/>
    <lineage>
        <taxon>Bacteria</taxon>
        <taxon>Bacillati</taxon>
        <taxon>Bacillota</taxon>
        <taxon>Bacilli</taxon>
        <taxon>Bacillales</taxon>
        <taxon>Listeriaceae</taxon>
        <taxon>Listeria</taxon>
    </lineage>
</organism>
<dbReference type="InterPro" id="IPR025935">
    <property type="entry name" value="AbiH"/>
</dbReference>
<accession>A0A0E0UZR2</accession>
<dbReference type="KEGG" id="lmq:LMM7_2927"/>
<evidence type="ECO:0000313" key="1">
    <source>
        <dbReference type="EMBL" id="AEH93932.1"/>
    </source>
</evidence>